<name>A0A9P7YFH8_9HELO</name>
<evidence type="ECO:0000313" key="3">
    <source>
        <dbReference type="EMBL" id="KAG9232701.1"/>
    </source>
</evidence>
<comment type="caution">
    <text evidence="3">The sequence shown here is derived from an EMBL/GenBank/DDBJ whole genome shotgun (WGS) entry which is preliminary data.</text>
</comment>
<dbReference type="InterPro" id="IPR013087">
    <property type="entry name" value="Znf_C2H2_type"/>
</dbReference>
<dbReference type="InterPro" id="IPR021842">
    <property type="entry name" value="DUF3435"/>
</dbReference>
<sequence length="769" mass="88479">MYPPRYGDPLSSDDDTSSTADSDEDSLFDDDDDHETDITSDTDSDSFSEKSDDETDDEGSLFDSEERHPPEYYLKGGESLDVRRLRRERYSERTRDRLEWIKDHCTQYCTFVERDLTQCFRNLNPQFLHGFLSWVCDQRRGKGGRRRPGIQYTSSLHTFWKWYLLEYKLEVGEKMDEMMIVALDKKLKTGKRESATMYVQDLVEYTTTLLATTLMVFKIGWLRALINLRYRHLQLTMIRDPCGSRPRLFIELTAEFTKGYLGSKDANVFPIPEIIFDPTLVLSPHVFLLGMLFKIQAFESPSINSPERLYNLDVLKGLNEQRLPLRGELDDEFVFCKKIVEADGVRIARELQATTGWVRYWMKKGGKITGMDQVTRPYCLRNGNAKALNESPDHAGIDVFLKYYLDRRLTVDGGRVYRGIGQEKELMKFASSMSRSIDPRRPWRLTIAQSKSVNGLPCIVKLTKRVEKLSARKDSYRPEKHKDPHKLTLTGRVTKSSKVSQKNQNHKTAARRLENEKLQQEQEDKLQQEQKDKLQQEQEAKFRKARNRLNNERARERRLLLMEIREDYKKTQPVKDSEMQLSGKIVDTEVRGVLEQSENMTPEHLSLIDAILTLPESTPEKELQRRITGINAVSTYYGVEERMSYVNAQPSSPAVVEAQEQVQSTSDAALSQAIASVTNDTRPKICFLCVGNSNLPINVRVKEYATVGSLTKHFESLHVKKLQPGKGIDCRICGVEIEHRTHLLSHAELIHGTVTRNPELTSSAEKIGK</sequence>
<feature type="region of interest" description="Disordered" evidence="1">
    <location>
        <begin position="471"/>
        <end position="550"/>
    </location>
</feature>
<dbReference type="OrthoDB" id="3562345at2759"/>
<dbReference type="Pfam" id="PF11917">
    <property type="entry name" value="DUF3435"/>
    <property type="match status" value="1"/>
</dbReference>
<protein>
    <recommendedName>
        <fullName evidence="2">C2H2-type domain-containing protein</fullName>
    </recommendedName>
</protein>
<dbReference type="PANTHER" id="PTHR37535:SF2">
    <property type="entry name" value="FINGER DOMAIN PROTEIN, PUTATIVE (AFU_ORTHOLOGUE AFUA_6G09300)-RELATED"/>
    <property type="match status" value="1"/>
</dbReference>
<feature type="region of interest" description="Disordered" evidence="1">
    <location>
        <begin position="1"/>
        <end position="74"/>
    </location>
</feature>
<reference evidence="3" key="1">
    <citation type="journal article" date="2021" name="IMA Fungus">
        <title>Genomic characterization of three marine fungi, including Emericellopsis atlantica sp. nov. with signatures of a generalist lifestyle and marine biomass degradation.</title>
        <authorList>
            <person name="Hagestad O.C."/>
            <person name="Hou L."/>
            <person name="Andersen J.H."/>
            <person name="Hansen E.H."/>
            <person name="Altermark B."/>
            <person name="Li C."/>
            <person name="Kuhnert E."/>
            <person name="Cox R.J."/>
            <person name="Crous P.W."/>
            <person name="Spatafora J.W."/>
            <person name="Lail K."/>
            <person name="Amirebrahimi M."/>
            <person name="Lipzen A."/>
            <person name="Pangilinan J."/>
            <person name="Andreopoulos W."/>
            <person name="Hayes R.D."/>
            <person name="Ng V."/>
            <person name="Grigoriev I.V."/>
            <person name="Jackson S.A."/>
            <person name="Sutton T.D.S."/>
            <person name="Dobson A.D.W."/>
            <person name="Rama T."/>
        </authorList>
    </citation>
    <scope>NUCLEOTIDE SEQUENCE</scope>
    <source>
        <strain evidence="3">TRa018bII</strain>
    </source>
</reference>
<dbReference type="PROSITE" id="PS00028">
    <property type="entry name" value="ZINC_FINGER_C2H2_1"/>
    <property type="match status" value="1"/>
</dbReference>
<evidence type="ECO:0000259" key="2">
    <source>
        <dbReference type="PROSITE" id="PS00028"/>
    </source>
</evidence>
<dbReference type="PANTHER" id="PTHR37535">
    <property type="entry name" value="FLUG DOMAIN PROTEIN"/>
    <property type="match status" value="1"/>
</dbReference>
<dbReference type="AlphaFoldDB" id="A0A9P7YFH8"/>
<evidence type="ECO:0000256" key="1">
    <source>
        <dbReference type="SAM" id="MobiDB-lite"/>
    </source>
</evidence>
<feature type="compositionally biased region" description="Polar residues" evidence="1">
    <location>
        <begin position="491"/>
        <end position="503"/>
    </location>
</feature>
<accession>A0A9P7YFH8</accession>
<feature type="compositionally biased region" description="Acidic residues" evidence="1">
    <location>
        <begin position="11"/>
        <end position="60"/>
    </location>
</feature>
<dbReference type="EMBL" id="MU251534">
    <property type="protein sequence ID" value="KAG9232701.1"/>
    <property type="molecule type" value="Genomic_DNA"/>
</dbReference>
<proteinExistence type="predicted"/>
<feature type="compositionally biased region" description="Basic and acidic residues" evidence="1">
    <location>
        <begin position="511"/>
        <end position="542"/>
    </location>
</feature>
<organism evidence="3 4">
    <name type="scientific">Amylocarpus encephaloides</name>
    <dbReference type="NCBI Taxonomy" id="45428"/>
    <lineage>
        <taxon>Eukaryota</taxon>
        <taxon>Fungi</taxon>
        <taxon>Dikarya</taxon>
        <taxon>Ascomycota</taxon>
        <taxon>Pezizomycotina</taxon>
        <taxon>Leotiomycetes</taxon>
        <taxon>Helotiales</taxon>
        <taxon>Helotiales incertae sedis</taxon>
        <taxon>Amylocarpus</taxon>
    </lineage>
</organism>
<evidence type="ECO:0000313" key="4">
    <source>
        <dbReference type="Proteomes" id="UP000824998"/>
    </source>
</evidence>
<feature type="compositionally biased region" description="Basic and acidic residues" evidence="1">
    <location>
        <begin position="471"/>
        <end position="486"/>
    </location>
</feature>
<feature type="domain" description="C2H2-type" evidence="2">
    <location>
        <begin position="730"/>
        <end position="751"/>
    </location>
</feature>
<dbReference type="Proteomes" id="UP000824998">
    <property type="component" value="Unassembled WGS sequence"/>
</dbReference>
<keyword evidence="4" id="KW-1185">Reference proteome</keyword>
<gene>
    <name evidence="3" type="ORF">BJ875DRAFT_513885</name>
</gene>